<accession>B9TMW9</accession>
<reference evidence="3" key="1">
    <citation type="journal article" date="2010" name="Nat. Biotechnol.">
        <title>Draft genome sequence of the oilseed species Ricinus communis.</title>
        <authorList>
            <person name="Chan A.P."/>
            <person name="Crabtree J."/>
            <person name="Zhao Q."/>
            <person name="Lorenzi H."/>
            <person name="Orvis J."/>
            <person name="Puiu D."/>
            <person name="Melake-Berhan A."/>
            <person name="Jones K.M."/>
            <person name="Redman J."/>
            <person name="Chen G."/>
            <person name="Cahoon E.B."/>
            <person name="Gedil M."/>
            <person name="Stanke M."/>
            <person name="Haas B.J."/>
            <person name="Wortman J.R."/>
            <person name="Fraser-Liggett C.M."/>
            <person name="Ravel J."/>
            <person name="Rabinowicz P.D."/>
        </authorList>
    </citation>
    <scope>NUCLEOTIDE SEQUENCE [LARGE SCALE GENOMIC DNA]</scope>
    <source>
        <strain evidence="3">cv. Hale</strain>
    </source>
</reference>
<feature type="domain" description="Solute-binding protein family 3/N-terminal" evidence="1">
    <location>
        <begin position="79"/>
        <end position="144"/>
    </location>
</feature>
<proteinExistence type="predicted"/>
<dbReference type="AlphaFoldDB" id="B9TMW9"/>
<dbReference type="Pfam" id="PF00497">
    <property type="entry name" value="SBP_bac_3"/>
    <property type="match status" value="1"/>
</dbReference>
<dbReference type="EMBL" id="EQ990434">
    <property type="protein sequence ID" value="EEF22794.1"/>
    <property type="molecule type" value="Genomic_DNA"/>
</dbReference>
<dbReference type="InterPro" id="IPR001638">
    <property type="entry name" value="Solute-binding_3/MltF_N"/>
</dbReference>
<name>B9TMW9_RICCO</name>
<sequence>MVCMCCVNAPARGVSEEPVAINKSLKVTEMMRAKKSIQMTAVFALGCMVMVEGAFAQCKPAHQVKTVVPGTITVTTLMLPPYDIPGGEGGFSGVEGDILKKVAEMECLKLDAKQVDVAAEIQYVVTGKADMTAGNWYATAERAK</sequence>
<evidence type="ECO:0000313" key="3">
    <source>
        <dbReference type="Proteomes" id="UP000008311"/>
    </source>
</evidence>
<organism evidence="2 3">
    <name type="scientific">Ricinus communis</name>
    <name type="common">Castor bean</name>
    <dbReference type="NCBI Taxonomy" id="3988"/>
    <lineage>
        <taxon>Eukaryota</taxon>
        <taxon>Viridiplantae</taxon>
        <taxon>Streptophyta</taxon>
        <taxon>Embryophyta</taxon>
        <taxon>Tracheophyta</taxon>
        <taxon>Spermatophyta</taxon>
        <taxon>Magnoliopsida</taxon>
        <taxon>eudicotyledons</taxon>
        <taxon>Gunneridae</taxon>
        <taxon>Pentapetalae</taxon>
        <taxon>rosids</taxon>
        <taxon>fabids</taxon>
        <taxon>Malpighiales</taxon>
        <taxon>Euphorbiaceae</taxon>
        <taxon>Acalyphoideae</taxon>
        <taxon>Acalypheae</taxon>
        <taxon>Ricinus</taxon>
    </lineage>
</organism>
<dbReference type="Gene3D" id="3.40.190.10">
    <property type="entry name" value="Periplasmic binding protein-like II"/>
    <property type="match status" value="1"/>
</dbReference>
<dbReference type="InParanoid" id="B9TMW9"/>
<gene>
    <name evidence="2" type="ORF">RCOM_1983240</name>
</gene>
<keyword evidence="3" id="KW-1185">Reference proteome</keyword>
<dbReference type="SUPFAM" id="SSF53850">
    <property type="entry name" value="Periplasmic binding protein-like II"/>
    <property type="match status" value="1"/>
</dbReference>
<evidence type="ECO:0000313" key="2">
    <source>
        <dbReference type="EMBL" id="EEF22794.1"/>
    </source>
</evidence>
<feature type="non-terminal residue" evidence="2">
    <location>
        <position position="144"/>
    </location>
</feature>
<dbReference type="Proteomes" id="UP000008311">
    <property type="component" value="Unassembled WGS sequence"/>
</dbReference>
<evidence type="ECO:0000259" key="1">
    <source>
        <dbReference type="Pfam" id="PF00497"/>
    </source>
</evidence>
<protein>
    <recommendedName>
        <fullName evidence="1">Solute-binding protein family 3/N-terminal domain-containing protein</fullName>
    </recommendedName>
</protein>